<evidence type="ECO:0000256" key="1">
    <source>
        <dbReference type="ARBA" id="ARBA00004370"/>
    </source>
</evidence>
<keyword evidence="4" id="KW-0479">Metal-binding</keyword>
<gene>
    <name evidence="9" type="ORF">AB5J51_16670</name>
</gene>
<evidence type="ECO:0000256" key="5">
    <source>
        <dbReference type="ARBA" id="ARBA00022989"/>
    </source>
</evidence>
<dbReference type="AlphaFoldDB" id="A0AB39Y2T8"/>
<dbReference type="Pfam" id="PF01127">
    <property type="entry name" value="Sdh_cyt"/>
    <property type="match status" value="1"/>
</dbReference>
<keyword evidence="6" id="KW-0408">Iron</keyword>
<evidence type="ECO:0000256" key="2">
    <source>
        <dbReference type="ARBA" id="ARBA00022617"/>
    </source>
</evidence>
<proteinExistence type="predicted"/>
<dbReference type="GO" id="GO:0016020">
    <property type="term" value="C:membrane"/>
    <property type="evidence" value="ECO:0007669"/>
    <property type="project" value="UniProtKB-SubCell"/>
</dbReference>
<dbReference type="EMBL" id="CP165727">
    <property type="protein sequence ID" value="XDV64444.1"/>
    <property type="molecule type" value="Genomic_DNA"/>
</dbReference>
<dbReference type="InterPro" id="IPR034804">
    <property type="entry name" value="SQR/QFR_C/D"/>
</dbReference>
<accession>A0AB39Y2T8</accession>
<evidence type="ECO:0000256" key="7">
    <source>
        <dbReference type="ARBA" id="ARBA00023136"/>
    </source>
</evidence>
<feature type="transmembrane region" description="Helical" evidence="8">
    <location>
        <begin position="101"/>
        <end position="121"/>
    </location>
</feature>
<feature type="transmembrane region" description="Helical" evidence="8">
    <location>
        <begin position="141"/>
        <end position="160"/>
    </location>
</feature>
<evidence type="ECO:0000256" key="6">
    <source>
        <dbReference type="ARBA" id="ARBA00023004"/>
    </source>
</evidence>
<dbReference type="InterPro" id="IPR000701">
    <property type="entry name" value="SuccDH_FuR_B_TM-su"/>
</dbReference>
<dbReference type="RefSeq" id="WP_053786358.1">
    <property type="nucleotide sequence ID" value="NZ_CP165727.1"/>
</dbReference>
<evidence type="ECO:0000256" key="4">
    <source>
        <dbReference type="ARBA" id="ARBA00022723"/>
    </source>
</evidence>
<sequence length="165" mass="18215">MSSNNTVSDASSAQAIGDVEGVSLYDVDNPAPYIEAPRKRTGKTPRSTRGNFEMAAWLFMRLSGIVLVVLVIGHLVIQLVLDGGVSKVGFAFVAGRWASPFWQVWDLLMLWLAMLHGANGLRTVINDYAERANTRLWLKGLLYTATVFTILLGTLVIFTFDPNIR</sequence>
<dbReference type="Gene3D" id="1.20.1300.10">
    <property type="entry name" value="Fumarate reductase/succinate dehydrogenase, transmembrane subunit"/>
    <property type="match status" value="1"/>
</dbReference>
<comment type="subcellular location">
    <subcellularLocation>
        <location evidence="1">Membrane</location>
    </subcellularLocation>
</comment>
<keyword evidence="3 8" id="KW-0812">Transmembrane</keyword>
<reference evidence="9" key="1">
    <citation type="submission" date="2024-08" db="EMBL/GenBank/DDBJ databases">
        <authorList>
            <person name="Yu S.T."/>
        </authorList>
    </citation>
    <scope>NUCLEOTIDE SEQUENCE</scope>
    <source>
        <strain evidence="9">R33</strain>
    </source>
</reference>
<name>A0AB39Y2T8_9ACTN</name>
<dbReference type="SUPFAM" id="SSF81343">
    <property type="entry name" value="Fumarate reductase respiratory complex transmembrane subunits"/>
    <property type="match status" value="1"/>
</dbReference>
<keyword evidence="7 8" id="KW-0472">Membrane</keyword>
<keyword evidence="2" id="KW-0349">Heme</keyword>
<organism evidence="9">
    <name type="scientific">Streptomyces sp. R33</name>
    <dbReference type="NCBI Taxonomy" id="3238629"/>
    <lineage>
        <taxon>Bacteria</taxon>
        <taxon>Bacillati</taxon>
        <taxon>Actinomycetota</taxon>
        <taxon>Actinomycetes</taxon>
        <taxon>Kitasatosporales</taxon>
        <taxon>Streptomycetaceae</taxon>
        <taxon>Streptomyces</taxon>
    </lineage>
</organism>
<keyword evidence="5 8" id="KW-1133">Transmembrane helix</keyword>
<evidence type="ECO:0000256" key="3">
    <source>
        <dbReference type="ARBA" id="ARBA00022692"/>
    </source>
</evidence>
<evidence type="ECO:0000313" key="9">
    <source>
        <dbReference type="EMBL" id="XDV64444.1"/>
    </source>
</evidence>
<evidence type="ECO:0000256" key="8">
    <source>
        <dbReference type="SAM" id="Phobius"/>
    </source>
</evidence>
<dbReference type="CDD" id="cd03500">
    <property type="entry name" value="SQR_TypeA_SdhD_like"/>
    <property type="match status" value="1"/>
</dbReference>
<feature type="transmembrane region" description="Helical" evidence="8">
    <location>
        <begin position="56"/>
        <end position="81"/>
    </location>
</feature>
<dbReference type="GO" id="GO:0046872">
    <property type="term" value="F:metal ion binding"/>
    <property type="evidence" value="ECO:0007669"/>
    <property type="project" value="UniProtKB-KW"/>
</dbReference>
<protein>
    <submittedName>
        <fullName evidence="9">Succinate dehydrogenase hydrophobic membrane anchor subunit</fullName>
    </submittedName>
</protein>